<dbReference type="Gene3D" id="3.90.79.10">
    <property type="entry name" value="Nucleoside Triphosphate Pyrophosphohydrolase"/>
    <property type="match status" value="1"/>
</dbReference>
<protein>
    <submittedName>
        <fullName evidence="4">NUDIX domain-containing protein</fullName>
    </submittedName>
</protein>
<dbReference type="AlphaFoldDB" id="A0A1T5D335"/>
<accession>A0A1T5D335</accession>
<dbReference type="PROSITE" id="PS51462">
    <property type="entry name" value="NUDIX"/>
    <property type="match status" value="1"/>
</dbReference>
<evidence type="ECO:0000256" key="2">
    <source>
        <dbReference type="RuleBase" id="RU003476"/>
    </source>
</evidence>
<evidence type="ECO:0000256" key="1">
    <source>
        <dbReference type="ARBA" id="ARBA00022801"/>
    </source>
</evidence>
<dbReference type="CDD" id="cd03673">
    <property type="entry name" value="NUDIX_Ap6A_hydrolase"/>
    <property type="match status" value="1"/>
</dbReference>
<feature type="domain" description="Nudix hydrolase" evidence="3">
    <location>
        <begin position="66"/>
        <end position="194"/>
    </location>
</feature>
<dbReference type="Proteomes" id="UP000191112">
    <property type="component" value="Unassembled WGS sequence"/>
</dbReference>
<dbReference type="SUPFAM" id="SSF55811">
    <property type="entry name" value="Nudix"/>
    <property type="match status" value="1"/>
</dbReference>
<dbReference type="PRINTS" id="PR00502">
    <property type="entry name" value="NUDIXFAMILY"/>
</dbReference>
<dbReference type="PANTHER" id="PTHR21340">
    <property type="entry name" value="DIADENOSINE 5,5-P1,P4-TETRAPHOSPHATE PYROPHOSPHOHYDROLASE MUTT"/>
    <property type="match status" value="1"/>
</dbReference>
<keyword evidence="5" id="KW-1185">Reference proteome</keyword>
<dbReference type="Pfam" id="PF00293">
    <property type="entry name" value="NUDIX"/>
    <property type="match status" value="1"/>
</dbReference>
<dbReference type="InterPro" id="IPR015797">
    <property type="entry name" value="NUDIX_hydrolase-like_dom_sf"/>
</dbReference>
<gene>
    <name evidence="4" type="ORF">SAMN05660477_00556</name>
</gene>
<sequence length="203" mass="23772">MYKVFINEKKLILSETPQNVERNIAFEENLQFDIALDLLQNTSTKDVAIYHNNLEELWLNYQQHFQVIEAAGGIVLNPDKKILFIHRLGKWDLPKGKIEVGESSDIAALREVEEECGLTNLELHEFINSTYHMYHIKSKPVLKKTYWYYMKHDGIAEPKPQVEEGITKVEWKNKVEIQRDVETSTFNNILLILKDFLSKHDIS</sequence>
<dbReference type="InterPro" id="IPR000086">
    <property type="entry name" value="NUDIX_hydrolase_dom"/>
</dbReference>
<dbReference type="RefSeq" id="WP_079665821.1">
    <property type="nucleotide sequence ID" value="NZ_FUYZ01000001.1"/>
</dbReference>
<evidence type="ECO:0000259" key="3">
    <source>
        <dbReference type="PROSITE" id="PS51462"/>
    </source>
</evidence>
<dbReference type="PROSITE" id="PS00893">
    <property type="entry name" value="NUDIX_BOX"/>
    <property type="match status" value="1"/>
</dbReference>
<dbReference type="InterPro" id="IPR020476">
    <property type="entry name" value="Nudix_hydrolase"/>
</dbReference>
<dbReference type="GO" id="GO:0004081">
    <property type="term" value="F:bis(5'-nucleosyl)-tetraphosphatase (asymmetrical) activity"/>
    <property type="evidence" value="ECO:0007669"/>
    <property type="project" value="TreeGrafter"/>
</dbReference>
<keyword evidence="1 2" id="KW-0378">Hydrolase</keyword>
<dbReference type="EMBL" id="FUYZ01000001">
    <property type="protein sequence ID" value="SKB66046.1"/>
    <property type="molecule type" value="Genomic_DNA"/>
</dbReference>
<dbReference type="OrthoDB" id="9816289at2"/>
<dbReference type="STRING" id="619805.SAMN05660477_00556"/>
<reference evidence="4 5" key="1">
    <citation type="submission" date="2017-02" db="EMBL/GenBank/DDBJ databases">
        <authorList>
            <person name="Peterson S.W."/>
        </authorList>
    </citation>
    <scope>NUCLEOTIDE SEQUENCE [LARGE SCALE GENOMIC DNA]</scope>
    <source>
        <strain evidence="4 5">DSM 22323</strain>
    </source>
</reference>
<comment type="similarity">
    <text evidence="2">Belongs to the Nudix hydrolase family.</text>
</comment>
<dbReference type="GO" id="GO:0006754">
    <property type="term" value="P:ATP biosynthetic process"/>
    <property type="evidence" value="ECO:0007669"/>
    <property type="project" value="TreeGrafter"/>
</dbReference>
<dbReference type="PANTHER" id="PTHR21340:SF0">
    <property type="entry name" value="BIS(5'-NUCLEOSYL)-TETRAPHOSPHATASE [ASYMMETRICAL]"/>
    <property type="match status" value="1"/>
</dbReference>
<dbReference type="GO" id="GO:0006167">
    <property type="term" value="P:AMP biosynthetic process"/>
    <property type="evidence" value="ECO:0007669"/>
    <property type="project" value="TreeGrafter"/>
</dbReference>
<evidence type="ECO:0000313" key="4">
    <source>
        <dbReference type="EMBL" id="SKB66046.1"/>
    </source>
</evidence>
<evidence type="ECO:0000313" key="5">
    <source>
        <dbReference type="Proteomes" id="UP000191112"/>
    </source>
</evidence>
<proteinExistence type="inferred from homology"/>
<dbReference type="InterPro" id="IPR020084">
    <property type="entry name" value="NUDIX_hydrolase_CS"/>
</dbReference>
<organism evidence="4 5">
    <name type="scientific">Soonwooa buanensis</name>
    <dbReference type="NCBI Taxonomy" id="619805"/>
    <lineage>
        <taxon>Bacteria</taxon>
        <taxon>Pseudomonadati</taxon>
        <taxon>Bacteroidota</taxon>
        <taxon>Flavobacteriia</taxon>
        <taxon>Flavobacteriales</taxon>
        <taxon>Weeksellaceae</taxon>
        <taxon>Chryseobacterium group</taxon>
        <taxon>Soonwooa</taxon>
    </lineage>
</organism>
<name>A0A1T5D335_9FLAO</name>
<dbReference type="InterPro" id="IPR051325">
    <property type="entry name" value="Nudix_hydrolase_domain"/>
</dbReference>